<evidence type="ECO:0000256" key="9">
    <source>
        <dbReference type="SAM" id="Phobius"/>
    </source>
</evidence>
<dbReference type="VEuPathDB" id="VectorBase:LLOJ005601"/>
<feature type="transmembrane region" description="Helical" evidence="9">
    <location>
        <begin position="305"/>
        <end position="327"/>
    </location>
</feature>
<evidence type="ECO:0000256" key="7">
    <source>
        <dbReference type="ARBA" id="ARBA00023170"/>
    </source>
</evidence>
<keyword evidence="6 9" id="KW-0472">Membrane</keyword>
<evidence type="ECO:0000256" key="5">
    <source>
        <dbReference type="ARBA" id="ARBA00022989"/>
    </source>
</evidence>
<keyword evidence="3" id="KW-1003">Cell membrane</keyword>
<evidence type="ECO:0000313" key="11">
    <source>
        <dbReference type="Proteomes" id="UP000092461"/>
    </source>
</evidence>
<dbReference type="AlphaFoldDB" id="A0A1B0GIU8"/>
<feature type="transmembrane region" description="Helical" evidence="9">
    <location>
        <begin position="17"/>
        <end position="36"/>
    </location>
</feature>
<feature type="transmembrane region" description="Helical" evidence="9">
    <location>
        <begin position="56"/>
        <end position="78"/>
    </location>
</feature>
<dbReference type="PIRSF" id="PIRSF038981">
    <property type="entry name" value="GRP"/>
    <property type="match status" value="1"/>
</dbReference>
<dbReference type="EMBL" id="AJWK01017665">
    <property type="status" value="NOT_ANNOTATED_CDS"/>
    <property type="molecule type" value="Genomic_DNA"/>
</dbReference>
<accession>A0A1B0GIU8</accession>
<dbReference type="VEuPathDB" id="VectorBase:LLONM1_005108"/>
<evidence type="ECO:0000256" key="3">
    <source>
        <dbReference type="ARBA" id="ARBA00022475"/>
    </source>
</evidence>
<evidence type="ECO:0000256" key="4">
    <source>
        <dbReference type="ARBA" id="ARBA00022692"/>
    </source>
</evidence>
<keyword evidence="4 9" id="KW-0812">Transmembrane</keyword>
<feature type="transmembrane region" description="Helical" evidence="9">
    <location>
        <begin position="378"/>
        <end position="396"/>
    </location>
</feature>
<evidence type="ECO:0000256" key="2">
    <source>
        <dbReference type="ARBA" id="ARBA00005327"/>
    </source>
</evidence>
<dbReference type="PANTHER" id="PTHR21421:SF34">
    <property type="entry name" value="GUSTATORY RECEPTOR FOR SUGAR TASTE 61A-RELATED"/>
    <property type="match status" value="1"/>
</dbReference>
<feature type="transmembrane region" description="Helical" evidence="9">
    <location>
        <begin position="189"/>
        <end position="206"/>
    </location>
</feature>
<evidence type="ECO:0000256" key="1">
    <source>
        <dbReference type="ARBA" id="ARBA00004651"/>
    </source>
</evidence>
<dbReference type="GO" id="GO:0033041">
    <property type="term" value="F:sweet taste receptor activity"/>
    <property type="evidence" value="ECO:0007669"/>
    <property type="project" value="TreeGrafter"/>
</dbReference>
<protein>
    <recommendedName>
        <fullName evidence="8">Gustatory receptor</fullName>
    </recommendedName>
</protein>
<dbReference type="InterPro" id="IPR009318">
    <property type="entry name" value="Gustatory_rcpt"/>
</dbReference>
<keyword evidence="5 9" id="KW-1133">Transmembrane helix</keyword>
<comment type="function">
    <text evidence="8">Plays a role in the sugar gustatory response.</text>
</comment>
<comment type="similarity">
    <text evidence="2">Belongs to the insect chemoreceptor superfamily. Gustatory receptor (GR) family. Gr5a subfamily.</text>
</comment>
<dbReference type="Proteomes" id="UP000092461">
    <property type="component" value="Unassembled WGS sequence"/>
</dbReference>
<proteinExistence type="inferred from homology"/>
<name>A0A1B0GIU8_LUTLO</name>
<keyword evidence="11" id="KW-1185">Reference proteome</keyword>
<reference evidence="10" key="1">
    <citation type="submission" date="2020-05" db="UniProtKB">
        <authorList>
            <consortium name="EnsemblMetazoa"/>
        </authorList>
    </citation>
    <scope>IDENTIFICATION</scope>
    <source>
        <strain evidence="10">Jacobina</strain>
    </source>
</reference>
<evidence type="ECO:0000256" key="8">
    <source>
        <dbReference type="PIRNR" id="PIRNR038981"/>
    </source>
</evidence>
<sequence>MDKIVDSDKIYDSFQRAIWPIFWCAQCFGIFPISGLRSSTPNQINFSWTSLRTAYAAIYILFAIFMLTLYTMHIISIGVTAKNFVGFAFFSCCVVSFLYFLWLARKWKEIMIIWTKKESTFLKFPYDVNRISVVTHIRTMGIIFFAMALLEHMLFLANAVHNIFIEASICQYNLPDKAKYYFLKQFSQIFKLIPYNILIGLGITWMNFSLTISWNFMDIFAILVSVGLSKRFEQINNRLRNVKGKCVPETYWQQIRLHYVELCEVVEYVEIYISPVVLISCTNDLYFICYQLLNVFDVLPYKINVIYFWYSLFYLIIRTICLFLFTAEINDQAKKPMEILKTIPTFSWCVELDRFIHQTARESICLSGMRFFYLTRKLVLSMIGTVVTYELVLMQFDYKTVLDFKNTTDTSYACDFSYNDFL</sequence>
<dbReference type="GO" id="GO:0007165">
    <property type="term" value="P:signal transduction"/>
    <property type="evidence" value="ECO:0007669"/>
    <property type="project" value="UniProtKB-KW"/>
</dbReference>
<dbReference type="PANTHER" id="PTHR21421">
    <property type="entry name" value="GUSTATORY RECEPTOR"/>
    <property type="match status" value="1"/>
</dbReference>
<comment type="subcellular location">
    <subcellularLocation>
        <location evidence="1">Cell membrane</location>
        <topology evidence="1">Multi-pass membrane protein</topology>
    </subcellularLocation>
</comment>
<feature type="transmembrane region" description="Helical" evidence="9">
    <location>
        <begin position="84"/>
        <end position="104"/>
    </location>
</feature>
<dbReference type="EnsemblMetazoa" id="LLOJ005601-RA">
    <property type="protein sequence ID" value="LLOJ005601-PA"/>
    <property type="gene ID" value="LLOJ005601"/>
</dbReference>
<evidence type="ECO:0000313" key="10">
    <source>
        <dbReference type="EnsemblMetazoa" id="LLOJ005601-PA"/>
    </source>
</evidence>
<dbReference type="Pfam" id="PF06151">
    <property type="entry name" value="Trehalose_recp"/>
    <property type="match status" value="1"/>
</dbReference>
<organism evidence="10 11">
    <name type="scientific">Lutzomyia longipalpis</name>
    <name type="common">Sand fly</name>
    <dbReference type="NCBI Taxonomy" id="7200"/>
    <lineage>
        <taxon>Eukaryota</taxon>
        <taxon>Metazoa</taxon>
        <taxon>Ecdysozoa</taxon>
        <taxon>Arthropoda</taxon>
        <taxon>Hexapoda</taxon>
        <taxon>Insecta</taxon>
        <taxon>Pterygota</taxon>
        <taxon>Neoptera</taxon>
        <taxon>Endopterygota</taxon>
        <taxon>Diptera</taxon>
        <taxon>Nematocera</taxon>
        <taxon>Psychodoidea</taxon>
        <taxon>Psychodidae</taxon>
        <taxon>Lutzomyia</taxon>
        <taxon>Lutzomyia</taxon>
    </lineage>
</organism>
<keyword evidence="8" id="KW-0807">Transducer</keyword>
<keyword evidence="7 8" id="KW-0675">Receptor</keyword>
<evidence type="ECO:0000256" key="6">
    <source>
        <dbReference type="ARBA" id="ARBA00023136"/>
    </source>
</evidence>
<dbReference type="GO" id="GO:0005886">
    <property type="term" value="C:plasma membrane"/>
    <property type="evidence" value="ECO:0007669"/>
    <property type="project" value="UniProtKB-SubCell"/>
</dbReference>